<gene>
    <name evidence="3" type="primary">coaE</name>
    <name evidence="5" type="ORF">JZO69_04890</name>
</gene>
<dbReference type="InterPro" id="IPR001977">
    <property type="entry name" value="Depp_CoAkinase"/>
</dbReference>
<dbReference type="InterPro" id="IPR027417">
    <property type="entry name" value="P-loop_NTPase"/>
</dbReference>
<keyword evidence="3 5" id="KW-0808">Transferase</keyword>
<keyword evidence="3" id="KW-0173">Coenzyme A biosynthesis</keyword>
<dbReference type="SUPFAM" id="SSF52540">
    <property type="entry name" value="P-loop containing nucleoside triphosphate hydrolases"/>
    <property type="match status" value="1"/>
</dbReference>
<proteinExistence type="inferred from homology"/>
<comment type="function">
    <text evidence="3">Catalyzes the phosphorylation of the 3'-hydroxyl group of dephosphocoenzyme A to form coenzyme A.</text>
</comment>
<name>A0ABS3GWM8_9ENTE</name>
<feature type="binding site" evidence="3">
    <location>
        <begin position="12"/>
        <end position="17"/>
    </location>
    <ligand>
        <name>ATP</name>
        <dbReference type="ChEBI" id="CHEBI:30616"/>
    </ligand>
</feature>
<organism evidence="5 6">
    <name type="scientific">Candidatus Enterococcus ikei</name>
    <dbReference type="NCBI Taxonomy" id="2815326"/>
    <lineage>
        <taxon>Bacteria</taxon>
        <taxon>Bacillati</taxon>
        <taxon>Bacillota</taxon>
        <taxon>Bacilli</taxon>
        <taxon>Lactobacillales</taxon>
        <taxon>Enterococcaceae</taxon>
        <taxon>Enterococcus</taxon>
    </lineage>
</organism>
<dbReference type="PROSITE" id="PS51219">
    <property type="entry name" value="DPCK"/>
    <property type="match status" value="1"/>
</dbReference>
<dbReference type="NCBIfam" id="TIGR00152">
    <property type="entry name" value="dephospho-CoA kinase"/>
    <property type="match status" value="1"/>
</dbReference>
<comment type="similarity">
    <text evidence="3">Belongs to the CoaE family.</text>
</comment>
<dbReference type="Proteomes" id="UP000664632">
    <property type="component" value="Unassembled WGS sequence"/>
</dbReference>
<reference evidence="5 6" key="1">
    <citation type="submission" date="2021-03" db="EMBL/GenBank/DDBJ databases">
        <title>Enterococcal diversity collection.</title>
        <authorList>
            <person name="Gilmore M.S."/>
            <person name="Schwartzman J."/>
            <person name="Van Tyne D."/>
            <person name="Martin M."/>
            <person name="Earl A.M."/>
            <person name="Manson A.L."/>
            <person name="Straub T."/>
            <person name="Salamzade R."/>
            <person name="Saavedra J."/>
            <person name="Lebreton F."/>
            <person name="Prichula J."/>
            <person name="Schaufler K."/>
            <person name="Gaca A."/>
            <person name="Sgardioli B."/>
            <person name="Wagenaar J."/>
            <person name="Strong T."/>
        </authorList>
    </citation>
    <scope>NUCLEOTIDE SEQUENCE [LARGE SCALE GENOMIC DNA]</scope>
    <source>
        <strain evidence="5 6">DIV0869a</strain>
    </source>
</reference>
<keyword evidence="2 3" id="KW-0067">ATP-binding</keyword>
<comment type="catalytic activity">
    <reaction evidence="3">
        <text>3'-dephospho-CoA + ATP = ADP + CoA + H(+)</text>
        <dbReference type="Rhea" id="RHEA:18245"/>
        <dbReference type="ChEBI" id="CHEBI:15378"/>
        <dbReference type="ChEBI" id="CHEBI:30616"/>
        <dbReference type="ChEBI" id="CHEBI:57287"/>
        <dbReference type="ChEBI" id="CHEBI:57328"/>
        <dbReference type="ChEBI" id="CHEBI:456216"/>
        <dbReference type="EC" id="2.7.1.24"/>
    </reaction>
</comment>
<evidence type="ECO:0000313" key="6">
    <source>
        <dbReference type="Proteomes" id="UP000664632"/>
    </source>
</evidence>
<comment type="subcellular location">
    <subcellularLocation>
        <location evidence="3">Cytoplasm</location>
    </subcellularLocation>
</comment>
<accession>A0ABS3GWM8</accession>
<dbReference type="EMBL" id="JAFLWD010000009">
    <property type="protein sequence ID" value="MBO0439683.1"/>
    <property type="molecule type" value="Genomic_DNA"/>
</dbReference>
<dbReference type="GO" id="GO:0004140">
    <property type="term" value="F:dephospho-CoA kinase activity"/>
    <property type="evidence" value="ECO:0007669"/>
    <property type="project" value="UniProtKB-EC"/>
</dbReference>
<sequence length="201" mass="22461">MGMVLGLTGGIATGKSTVVAVFKSLGFPIVDADIIAREVVEPGTPGLAELISAFGSDILNVDGSLNRKQLGQLIFSNEEKRQLLNKTLSPFIKKAILKEIEDKKDKASLVIVDIPLLYEGGYDKFVDQVAVVYIPEKVQLLRLMKRDNLDEKAALDRIESQMSIEEKKKLADIVFDNQGNFQETEKIVKKWVFENIFYINN</sequence>
<keyword evidence="3" id="KW-0963">Cytoplasm</keyword>
<dbReference type="CDD" id="cd02022">
    <property type="entry name" value="DPCK"/>
    <property type="match status" value="1"/>
</dbReference>
<keyword evidence="1 3" id="KW-0547">Nucleotide-binding</keyword>
<keyword evidence="3 5" id="KW-0418">Kinase</keyword>
<protein>
    <recommendedName>
        <fullName evidence="3 4">Dephospho-CoA kinase</fullName>
        <ecNumber evidence="3 4">2.7.1.24</ecNumber>
    </recommendedName>
    <alternativeName>
        <fullName evidence="3">Dephosphocoenzyme A kinase</fullName>
    </alternativeName>
</protein>
<evidence type="ECO:0000256" key="1">
    <source>
        <dbReference type="ARBA" id="ARBA00022741"/>
    </source>
</evidence>
<evidence type="ECO:0000256" key="2">
    <source>
        <dbReference type="ARBA" id="ARBA00022840"/>
    </source>
</evidence>
<dbReference type="Pfam" id="PF01121">
    <property type="entry name" value="CoaE"/>
    <property type="match status" value="1"/>
</dbReference>
<dbReference type="EC" id="2.7.1.24" evidence="3 4"/>
<keyword evidence="6" id="KW-1185">Reference proteome</keyword>
<evidence type="ECO:0000313" key="5">
    <source>
        <dbReference type="EMBL" id="MBO0439683.1"/>
    </source>
</evidence>
<dbReference type="RefSeq" id="WP_207111768.1">
    <property type="nucleotide sequence ID" value="NZ_JAFLWD010000009.1"/>
</dbReference>
<evidence type="ECO:0000256" key="4">
    <source>
        <dbReference type="NCBIfam" id="TIGR00152"/>
    </source>
</evidence>
<evidence type="ECO:0000256" key="3">
    <source>
        <dbReference type="HAMAP-Rule" id="MF_00376"/>
    </source>
</evidence>
<dbReference type="PANTHER" id="PTHR10695:SF46">
    <property type="entry name" value="BIFUNCTIONAL COENZYME A SYNTHASE-RELATED"/>
    <property type="match status" value="1"/>
</dbReference>
<dbReference type="HAMAP" id="MF_00376">
    <property type="entry name" value="Dephospho_CoA_kinase"/>
    <property type="match status" value="1"/>
</dbReference>
<dbReference type="Gene3D" id="3.40.50.300">
    <property type="entry name" value="P-loop containing nucleotide triphosphate hydrolases"/>
    <property type="match status" value="1"/>
</dbReference>
<dbReference type="PANTHER" id="PTHR10695">
    <property type="entry name" value="DEPHOSPHO-COA KINASE-RELATED"/>
    <property type="match status" value="1"/>
</dbReference>
<comment type="pathway">
    <text evidence="3">Cofactor biosynthesis; coenzyme A biosynthesis; CoA from (R)-pantothenate: step 5/5.</text>
</comment>
<comment type="caution">
    <text evidence="5">The sequence shown here is derived from an EMBL/GenBank/DDBJ whole genome shotgun (WGS) entry which is preliminary data.</text>
</comment>